<dbReference type="OrthoDB" id="3365698at2759"/>
<organism evidence="2 3">
    <name type="scientific">Exidia glandulosa HHB12029</name>
    <dbReference type="NCBI Taxonomy" id="1314781"/>
    <lineage>
        <taxon>Eukaryota</taxon>
        <taxon>Fungi</taxon>
        <taxon>Dikarya</taxon>
        <taxon>Basidiomycota</taxon>
        <taxon>Agaricomycotina</taxon>
        <taxon>Agaricomycetes</taxon>
        <taxon>Auriculariales</taxon>
        <taxon>Exidiaceae</taxon>
        <taxon>Exidia</taxon>
    </lineage>
</organism>
<reference evidence="2 3" key="1">
    <citation type="journal article" date="2016" name="Mol. Biol. Evol.">
        <title>Comparative Genomics of Early-Diverging Mushroom-Forming Fungi Provides Insights into the Origins of Lignocellulose Decay Capabilities.</title>
        <authorList>
            <person name="Nagy L.G."/>
            <person name="Riley R."/>
            <person name="Tritt A."/>
            <person name="Adam C."/>
            <person name="Daum C."/>
            <person name="Floudas D."/>
            <person name="Sun H."/>
            <person name="Yadav J.S."/>
            <person name="Pangilinan J."/>
            <person name="Larsson K.H."/>
            <person name="Matsuura K."/>
            <person name="Barry K."/>
            <person name="Labutti K."/>
            <person name="Kuo R."/>
            <person name="Ohm R.A."/>
            <person name="Bhattacharya S.S."/>
            <person name="Shirouzu T."/>
            <person name="Yoshinaga Y."/>
            <person name="Martin F.M."/>
            <person name="Grigoriev I.V."/>
            <person name="Hibbett D.S."/>
        </authorList>
    </citation>
    <scope>NUCLEOTIDE SEQUENCE [LARGE SCALE GENOMIC DNA]</scope>
    <source>
        <strain evidence="2 3">HHB12029</strain>
    </source>
</reference>
<keyword evidence="3" id="KW-1185">Reference proteome</keyword>
<feature type="coiled-coil region" evidence="1">
    <location>
        <begin position="31"/>
        <end position="58"/>
    </location>
</feature>
<proteinExistence type="predicted"/>
<gene>
    <name evidence="2" type="ORF">EXIGLDRAFT_832563</name>
</gene>
<evidence type="ECO:0000256" key="1">
    <source>
        <dbReference type="SAM" id="Coils"/>
    </source>
</evidence>
<protein>
    <submittedName>
        <fullName evidence="2">Uncharacterized protein</fullName>
    </submittedName>
</protein>
<dbReference type="InterPro" id="IPR032675">
    <property type="entry name" value="LRR_dom_sf"/>
</dbReference>
<name>A0A165LKE0_EXIGL</name>
<keyword evidence="1" id="KW-0175">Coiled coil</keyword>
<accession>A0A165LKE0</accession>
<dbReference type="Proteomes" id="UP000077266">
    <property type="component" value="Unassembled WGS sequence"/>
</dbReference>
<dbReference type="AlphaFoldDB" id="A0A165LKE0"/>
<dbReference type="Gene3D" id="3.80.10.10">
    <property type="entry name" value="Ribonuclease Inhibitor"/>
    <property type="match status" value="1"/>
</dbReference>
<evidence type="ECO:0000313" key="2">
    <source>
        <dbReference type="EMBL" id="KZV97971.1"/>
    </source>
</evidence>
<dbReference type="SUPFAM" id="SSF52047">
    <property type="entry name" value="RNI-like"/>
    <property type="match status" value="1"/>
</dbReference>
<sequence length="496" mass="55688">MADHDAHEDVQRDQRALAGLYALRAGIPARQRVADEELARIMRELDRARAAARSTTLELEAADAAIANQCALIQRRARILSPIHRMPSELLRQVFSDAVHPCDHGRCHPSFIIASICRRWRSIALLSPALWTSVHLDFIRRSANAKDYVEVVLARSGGRPLLVYVYANVHIARGRMIPLEDSLPEVIMRAHELHISHGDLREYAGRHMELSGSVFKFLQLPTPHMDQLHIQANPYLNLVADSLLPVAPLLQSLCLSGLAPLALQVDAFRNVRELELFVQPLTDLTALSAAAPRLQRMTLNVSLEMFPLPALTPSTFPCLGELRVGGLLILSCFTADSLPALERLIISPAVSGGTRNALPSMPSLRHLELRRSWFPSNFAPLIGEIPQLETLVLSSVPEQADLWKTWVLPRNITALPRLRSLIVDGDGMETDNAVQRFREFLEARADVKDRETLMSPFVPLELELRETAFPRWLIPRVERTVARVVYVQKPPEVYDY</sequence>
<dbReference type="EMBL" id="KV425924">
    <property type="protein sequence ID" value="KZV97971.1"/>
    <property type="molecule type" value="Genomic_DNA"/>
</dbReference>
<dbReference type="InParanoid" id="A0A165LKE0"/>
<evidence type="ECO:0000313" key="3">
    <source>
        <dbReference type="Proteomes" id="UP000077266"/>
    </source>
</evidence>